<dbReference type="Proteomes" id="UP000247409">
    <property type="component" value="Unassembled WGS sequence"/>
</dbReference>
<organism evidence="1 2">
    <name type="scientific">Gracilariopsis chorda</name>
    <dbReference type="NCBI Taxonomy" id="448386"/>
    <lineage>
        <taxon>Eukaryota</taxon>
        <taxon>Rhodophyta</taxon>
        <taxon>Florideophyceae</taxon>
        <taxon>Rhodymeniophycidae</taxon>
        <taxon>Gracilariales</taxon>
        <taxon>Gracilariaceae</taxon>
        <taxon>Gracilariopsis</taxon>
    </lineage>
</organism>
<evidence type="ECO:0000313" key="2">
    <source>
        <dbReference type="Proteomes" id="UP000247409"/>
    </source>
</evidence>
<keyword evidence="2" id="KW-1185">Reference proteome</keyword>
<gene>
    <name evidence="1" type="ORF">BWQ96_03522</name>
</gene>
<comment type="caution">
    <text evidence="1">The sequence shown here is derived from an EMBL/GenBank/DDBJ whole genome shotgun (WGS) entry which is preliminary data.</text>
</comment>
<proteinExistence type="predicted"/>
<dbReference type="AlphaFoldDB" id="A0A2V3IX15"/>
<name>A0A2V3IX15_9FLOR</name>
<dbReference type="EMBL" id="NBIV01000034">
    <property type="protein sequence ID" value="PXF46696.1"/>
    <property type="molecule type" value="Genomic_DNA"/>
</dbReference>
<dbReference type="OrthoDB" id="407348at2759"/>
<sequence length="81" mass="10152">MKWQHITLRVIFGKDELTPDMFTRTQHFFRYPDFEQWSFHNHGQKIPNPNNWLLHKSPLKQFIYEFTKDKRYRFCETKAFI</sequence>
<protein>
    <submittedName>
        <fullName evidence="1">Uncharacterized protein</fullName>
    </submittedName>
</protein>
<evidence type="ECO:0000313" key="1">
    <source>
        <dbReference type="EMBL" id="PXF46696.1"/>
    </source>
</evidence>
<accession>A0A2V3IX15</accession>
<reference evidence="1 2" key="1">
    <citation type="journal article" date="2018" name="Mol. Biol. Evol.">
        <title>Analysis of the draft genome of the red seaweed Gracilariopsis chorda provides insights into genome size evolution in Rhodophyta.</title>
        <authorList>
            <person name="Lee J."/>
            <person name="Yang E.C."/>
            <person name="Graf L."/>
            <person name="Yang J.H."/>
            <person name="Qiu H."/>
            <person name="Zel Zion U."/>
            <person name="Chan C.X."/>
            <person name="Stephens T.G."/>
            <person name="Weber A.P.M."/>
            <person name="Boo G.H."/>
            <person name="Boo S.M."/>
            <person name="Kim K.M."/>
            <person name="Shin Y."/>
            <person name="Jung M."/>
            <person name="Lee S.J."/>
            <person name="Yim H.S."/>
            <person name="Lee J.H."/>
            <person name="Bhattacharya D."/>
            <person name="Yoon H.S."/>
        </authorList>
    </citation>
    <scope>NUCLEOTIDE SEQUENCE [LARGE SCALE GENOMIC DNA]</scope>
    <source>
        <strain evidence="1 2">SKKU-2015</strain>
        <tissue evidence="1">Whole body</tissue>
    </source>
</reference>